<keyword evidence="2" id="KW-1185">Reference proteome</keyword>
<dbReference type="Gene3D" id="3.40.50.150">
    <property type="entry name" value="Vaccinia Virus protein VP39"/>
    <property type="match status" value="1"/>
</dbReference>
<dbReference type="Proteomes" id="UP001480595">
    <property type="component" value="Unassembled WGS sequence"/>
</dbReference>
<dbReference type="GeneID" id="92092454"/>
<protein>
    <recommendedName>
        <fullName evidence="3">Methyltransferase domain-containing protein</fullName>
    </recommendedName>
</protein>
<comment type="caution">
    <text evidence="1">The sequence shown here is derived from an EMBL/GenBank/DDBJ whole genome shotgun (WGS) entry which is preliminary data.</text>
</comment>
<dbReference type="InterPro" id="IPR029063">
    <property type="entry name" value="SAM-dependent_MTases_sf"/>
</dbReference>
<name>A0ABR1URR2_9PEZI</name>
<evidence type="ECO:0008006" key="3">
    <source>
        <dbReference type="Google" id="ProtNLM"/>
    </source>
</evidence>
<reference evidence="1 2" key="1">
    <citation type="submission" date="2023-01" db="EMBL/GenBank/DDBJ databases">
        <title>Analysis of 21 Apiospora genomes using comparative genomics revels a genus with tremendous synthesis potential of carbohydrate active enzymes and secondary metabolites.</title>
        <authorList>
            <person name="Sorensen T."/>
        </authorList>
    </citation>
    <scope>NUCLEOTIDE SEQUENCE [LARGE SCALE GENOMIC DNA]</scope>
    <source>
        <strain evidence="1 2">CBS 135458</strain>
    </source>
</reference>
<sequence>MRIADLGCGNGAWLCDLHDEFAKTGLSSQLDGYDINPINFPVPAFLPSGIQLQQLGIFNPSVDLTGLYDIGHVRTFGITLAQTGVATLLSAVLAILKPGGYLQWEESKVVKFLIHSPPSPGI</sequence>
<proteinExistence type="predicted"/>
<dbReference type="EMBL" id="JAQQWL010000008">
    <property type="protein sequence ID" value="KAK8061616.1"/>
    <property type="molecule type" value="Genomic_DNA"/>
</dbReference>
<dbReference type="SUPFAM" id="SSF53335">
    <property type="entry name" value="S-adenosyl-L-methionine-dependent methyltransferases"/>
    <property type="match status" value="1"/>
</dbReference>
<organism evidence="1 2">
    <name type="scientific">Apiospora phragmitis</name>
    <dbReference type="NCBI Taxonomy" id="2905665"/>
    <lineage>
        <taxon>Eukaryota</taxon>
        <taxon>Fungi</taxon>
        <taxon>Dikarya</taxon>
        <taxon>Ascomycota</taxon>
        <taxon>Pezizomycotina</taxon>
        <taxon>Sordariomycetes</taxon>
        <taxon>Xylariomycetidae</taxon>
        <taxon>Amphisphaeriales</taxon>
        <taxon>Apiosporaceae</taxon>
        <taxon>Apiospora</taxon>
    </lineage>
</organism>
<dbReference type="RefSeq" id="XP_066714878.1">
    <property type="nucleotide sequence ID" value="XM_066859391.1"/>
</dbReference>
<evidence type="ECO:0000313" key="1">
    <source>
        <dbReference type="EMBL" id="KAK8061616.1"/>
    </source>
</evidence>
<gene>
    <name evidence="1" type="ORF">PG994_007982</name>
</gene>
<evidence type="ECO:0000313" key="2">
    <source>
        <dbReference type="Proteomes" id="UP001480595"/>
    </source>
</evidence>
<accession>A0ABR1URR2</accession>